<organism evidence="1 2">
    <name type="scientific">Tenacibaculum todarodis</name>
    <dbReference type="NCBI Taxonomy" id="1850252"/>
    <lineage>
        <taxon>Bacteria</taxon>
        <taxon>Pseudomonadati</taxon>
        <taxon>Bacteroidota</taxon>
        <taxon>Flavobacteriia</taxon>
        <taxon>Flavobacteriales</taxon>
        <taxon>Flavobacteriaceae</taxon>
        <taxon>Tenacibaculum</taxon>
    </lineage>
</organism>
<sequence>MKKYFFYTDPTKVKNQTLDQAFGPAGSAGGKDKYRITNLHIKKANTKPPVIAVCDGMICVQEDGPTTYSIILKPNYQPPFDFPFIKYFIYKGVKKDSIVNGTSIDFSKKTDTPFIEDIYNSWKPELTNTSPITNSKDVLGLAYDASVSHTIDSNPTFIFKDDQPIDNFFYYPNENFQLPSVKAGDKIGEFATEFGFEIVLERLGYEPKIELARTFKNFIEVDTITDPLNDNNTWQVDDADYFLHWHAKEECLNYIDPCAFYGSFCRSKVFYMSGANKTKLNTPQEIYNDVLDKFKNKNKVYLNIKEDSGFSFNFFRKYSPNIRFSLDENANLSQNSFNFYGSGWPIFIINNDSIPPSYYKKSIKARVSLPIGENTNPLVYMSSGYVKSFKKKKAKHRFQLHVTTTGQTNLKEVNFLIPLSLLDEVISIYVGLKYFERYNANKDHSNSTKLLPNIIYNIDNLYRPHSLNLRPIRNNVSVKAIVYREEVLVSYSTVNGDELFVGNPGIAEDANNIYFFITPTFDLTIHKKQFFYRLTNFYVSENKSIITELIDRVIYSNNTKTTIDKRKYAFEGRLYDTIEAKSDFFNSNLAFRSKLLGSVIAISKSEYNNLISIPSEFFSFLNVKLSVKNRNITKTSLGITKAEINSYRKIQLRDINSTQITLIKKN</sequence>
<dbReference type="AlphaFoldDB" id="A0A1L3JME0"/>
<dbReference type="STRING" id="1850252.LPB136_13445"/>
<accession>A0A1L3JME0</accession>
<dbReference type="RefSeq" id="WP_072556829.1">
    <property type="nucleotide sequence ID" value="NZ_CP018155.1"/>
</dbReference>
<dbReference type="Proteomes" id="UP000181898">
    <property type="component" value="Chromosome"/>
</dbReference>
<protein>
    <submittedName>
        <fullName evidence="1">Uncharacterized protein</fullName>
    </submittedName>
</protein>
<evidence type="ECO:0000313" key="1">
    <source>
        <dbReference type="EMBL" id="APG66315.1"/>
    </source>
</evidence>
<keyword evidence="2" id="KW-1185">Reference proteome</keyword>
<gene>
    <name evidence="1" type="ORF">LPB136_13445</name>
</gene>
<dbReference type="OrthoDB" id="1210671at2"/>
<proteinExistence type="predicted"/>
<evidence type="ECO:0000313" key="2">
    <source>
        <dbReference type="Proteomes" id="UP000181898"/>
    </source>
</evidence>
<dbReference type="EMBL" id="CP018155">
    <property type="protein sequence ID" value="APG66315.1"/>
    <property type="molecule type" value="Genomic_DNA"/>
</dbReference>
<reference evidence="1 2" key="1">
    <citation type="submission" date="2016-11" db="EMBL/GenBank/DDBJ databases">
        <title>Tenacibaculum sp. LPB0136, isolated from marine environment.</title>
        <authorList>
            <person name="Kim E."/>
            <person name="Yi H."/>
        </authorList>
    </citation>
    <scope>NUCLEOTIDE SEQUENCE [LARGE SCALE GENOMIC DNA]</scope>
    <source>
        <strain evidence="1 2">LPB0136</strain>
    </source>
</reference>
<name>A0A1L3JME0_9FLAO</name>
<dbReference type="KEGG" id="ten:LPB136_13445"/>